<evidence type="ECO:0000256" key="4">
    <source>
        <dbReference type="PROSITE-ProRule" id="PRU00330"/>
    </source>
</evidence>
<sequence>MALNRRVKIRPPKRNLNDGVDIEKSWNVLSFAISEIYNKNASNLSFEQLYRKCYHLVLRKQGEQLYNNVKAQLRNHLLDKRSGLVEMIKSTLGSSTLQASVPFKADILVQVNKDWEDHCLCMRMISDVLMYMDRVYVKESQLPMIYDVGITLFRDYVIQYNNNEIGTILNHILMSGISSNRSGRLVDKFLIKSIIKMYESLVGDNDIGVNKNSDYEENYYLKSFEPFFMERSFAYYSELSNDLTKLENGLNYITRVNEIIIEEENMSVIYLPKVTFPKLIQLLDGILLTNNIAKVVDFKDQGFNFWVLNDEYKQLNLLYSLVSRIDKSYGFIQANLKKIVLEEGSSLEAITKESVRNNVNDTKKKRGPKENLTQYAIGWIENVCKLKEKFDIILEKGFKNNTDIQSSIESSFVEFLNQCPKTGEYLSLFIDSNIKKSSNNKTEEECEKVLDKCVIVFRYLKDKDLFEKYFKNHLTRRLLQQKSMSIDLERSMISKLRQEVGSLYTSKLEGMFRDMKVSKDLSLEFGNDKKTNFEANILTTTFWPLQINKDDDQVIYPDALVELKEGFEKFYLGKHRGRNLTWAPNFGSVDIRTRYKKRAYEINMPTYAGIIMLLFEYHGSLTFEEISEMTNIPKQDLTRHLQSISVAPKTRLLKKIPMTKEINPADKFIINENFESSTSKFKVLTVSLSNKVENDNERTETMASINNSRKFEVDAAIVRIMKSRKTLSHNELIAELIKQLNNRFNPPPSFIKQRIESLLEREYLERNSENRSVYTYLA</sequence>
<dbReference type="Gene3D" id="3.30.230.130">
    <property type="entry name" value="Cullin, Chain C, Domain 2"/>
    <property type="match status" value="1"/>
</dbReference>
<keyword evidence="2" id="KW-1017">Isopeptide bond</keyword>
<keyword evidence="8" id="KW-1185">Reference proteome</keyword>
<evidence type="ECO:0000256" key="1">
    <source>
        <dbReference type="ARBA" id="ARBA00006019"/>
    </source>
</evidence>
<dbReference type="InterPro" id="IPR016158">
    <property type="entry name" value="Cullin_homology"/>
</dbReference>
<dbReference type="Proteomes" id="UP001360560">
    <property type="component" value="Unassembled WGS sequence"/>
</dbReference>
<dbReference type="PANTHER" id="PTHR11932">
    <property type="entry name" value="CULLIN"/>
    <property type="match status" value="1"/>
</dbReference>
<dbReference type="GO" id="GO:0031625">
    <property type="term" value="F:ubiquitin protein ligase binding"/>
    <property type="evidence" value="ECO:0007669"/>
    <property type="project" value="InterPro"/>
</dbReference>
<dbReference type="PROSITE" id="PS50069">
    <property type="entry name" value="CULLIN_2"/>
    <property type="match status" value="1"/>
</dbReference>
<reference evidence="7 8" key="1">
    <citation type="journal article" date="2023" name="Elife">
        <title>Identification of key yeast species and microbe-microbe interactions impacting larval growth of Drosophila in the wild.</title>
        <authorList>
            <person name="Mure A."/>
            <person name="Sugiura Y."/>
            <person name="Maeda R."/>
            <person name="Honda K."/>
            <person name="Sakurai N."/>
            <person name="Takahashi Y."/>
            <person name="Watada M."/>
            <person name="Katoh T."/>
            <person name="Gotoh A."/>
            <person name="Gotoh Y."/>
            <person name="Taniguchi I."/>
            <person name="Nakamura K."/>
            <person name="Hayashi T."/>
            <person name="Katayama T."/>
            <person name="Uemura T."/>
            <person name="Hattori Y."/>
        </authorList>
    </citation>
    <scope>NUCLEOTIDE SEQUENCE [LARGE SCALE GENOMIC DNA]</scope>
    <source>
        <strain evidence="7 8">SC-9</strain>
    </source>
</reference>
<comment type="caution">
    <text evidence="7">The sequence shown here is derived from an EMBL/GenBank/DDBJ whole genome shotgun (WGS) entry which is preliminary data.</text>
</comment>
<evidence type="ECO:0000256" key="2">
    <source>
        <dbReference type="ARBA" id="ARBA00022499"/>
    </source>
</evidence>
<dbReference type="InterPro" id="IPR036390">
    <property type="entry name" value="WH_DNA-bd_sf"/>
</dbReference>
<dbReference type="EMBL" id="BTFZ01000006">
    <property type="protein sequence ID" value="GMM35544.1"/>
    <property type="molecule type" value="Genomic_DNA"/>
</dbReference>
<evidence type="ECO:0000259" key="6">
    <source>
        <dbReference type="PROSITE" id="PS50069"/>
    </source>
</evidence>
<comment type="similarity">
    <text evidence="1 4 5">Belongs to the cullin family.</text>
</comment>
<protein>
    <submittedName>
        <fullName evidence="7">Cullin</fullName>
    </submittedName>
</protein>
<dbReference type="Gene3D" id="1.20.1310.10">
    <property type="entry name" value="Cullin Repeats"/>
    <property type="match status" value="4"/>
</dbReference>
<dbReference type="Gene3D" id="1.10.10.10">
    <property type="entry name" value="Winged helix-like DNA-binding domain superfamily/Winged helix DNA-binding domain"/>
    <property type="match status" value="1"/>
</dbReference>
<dbReference type="InterPro" id="IPR036317">
    <property type="entry name" value="Cullin_homology_sf"/>
</dbReference>
<evidence type="ECO:0000313" key="7">
    <source>
        <dbReference type="EMBL" id="GMM35544.1"/>
    </source>
</evidence>
<dbReference type="InterPro" id="IPR019559">
    <property type="entry name" value="Cullin_neddylation_domain"/>
</dbReference>
<dbReference type="GO" id="GO:0031461">
    <property type="term" value="C:cullin-RING ubiquitin ligase complex"/>
    <property type="evidence" value="ECO:0007669"/>
    <property type="project" value="InterPro"/>
</dbReference>
<dbReference type="SMART" id="SM00884">
    <property type="entry name" value="Cullin_Nedd8"/>
    <property type="match status" value="1"/>
</dbReference>
<dbReference type="RefSeq" id="XP_064852544.1">
    <property type="nucleotide sequence ID" value="XM_064996472.1"/>
</dbReference>
<dbReference type="SMART" id="SM00182">
    <property type="entry name" value="CULLIN"/>
    <property type="match status" value="1"/>
</dbReference>
<dbReference type="AlphaFoldDB" id="A0AAV5QLE2"/>
<dbReference type="SUPFAM" id="SSF46785">
    <property type="entry name" value="Winged helix' DNA-binding domain"/>
    <property type="match status" value="1"/>
</dbReference>
<gene>
    <name evidence="7" type="ORF">DASC09_028690</name>
</gene>
<proteinExistence type="inferred from homology"/>
<dbReference type="InterPro" id="IPR016159">
    <property type="entry name" value="Cullin_repeat-like_dom_sf"/>
</dbReference>
<dbReference type="InterPro" id="IPR059120">
    <property type="entry name" value="Cullin-like_AB"/>
</dbReference>
<dbReference type="InterPro" id="IPR001373">
    <property type="entry name" value="Cullin_N"/>
</dbReference>
<dbReference type="SUPFAM" id="SSF75632">
    <property type="entry name" value="Cullin homology domain"/>
    <property type="match status" value="1"/>
</dbReference>
<evidence type="ECO:0000256" key="5">
    <source>
        <dbReference type="RuleBase" id="RU003829"/>
    </source>
</evidence>
<dbReference type="Pfam" id="PF26557">
    <property type="entry name" value="Cullin_AB"/>
    <property type="match status" value="1"/>
</dbReference>
<evidence type="ECO:0000313" key="8">
    <source>
        <dbReference type="Proteomes" id="UP001360560"/>
    </source>
</evidence>
<evidence type="ECO:0000256" key="3">
    <source>
        <dbReference type="ARBA" id="ARBA00022843"/>
    </source>
</evidence>
<dbReference type="GeneID" id="90073523"/>
<dbReference type="GO" id="GO:0006511">
    <property type="term" value="P:ubiquitin-dependent protein catabolic process"/>
    <property type="evidence" value="ECO:0007669"/>
    <property type="project" value="InterPro"/>
</dbReference>
<organism evidence="7 8">
    <name type="scientific">Saccharomycopsis crataegensis</name>
    <dbReference type="NCBI Taxonomy" id="43959"/>
    <lineage>
        <taxon>Eukaryota</taxon>
        <taxon>Fungi</taxon>
        <taxon>Dikarya</taxon>
        <taxon>Ascomycota</taxon>
        <taxon>Saccharomycotina</taxon>
        <taxon>Saccharomycetes</taxon>
        <taxon>Saccharomycopsidaceae</taxon>
        <taxon>Saccharomycopsis</taxon>
    </lineage>
</organism>
<dbReference type="Pfam" id="PF00888">
    <property type="entry name" value="Cullin"/>
    <property type="match status" value="1"/>
</dbReference>
<feature type="domain" description="Cullin family profile" evidence="6">
    <location>
        <begin position="421"/>
        <end position="645"/>
    </location>
</feature>
<dbReference type="FunFam" id="1.10.10.10:FF:000014">
    <property type="entry name" value="Cullin 1"/>
    <property type="match status" value="1"/>
</dbReference>
<dbReference type="InterPro" id="IPR036388">
    <property type="entry name" value="WH-like_DNA-bd_sf"/>
</dbReference>
<keyword evidence="3" id="KW-0832">Ubl conjugation</keyword>
<dbReference type="PROSITE" id="PS01256">
    <property type="entry name" value="CULLIN_1"/>
    <property type="match status" value="1"/>
</dbReference>
<dbReference type="FunFam" id="1.20.1310.10:FF:000002">
    <property type="entry name" value="cullin-3 isoform X1"/>
    <property type="match status" value="1"/>
</dbReference>
<name>A0AAV5QLE2_9ASCO</name>
<dbReference type="SUPFAM" id="SSF74788">
    <property type="entry name" value="Cullin repeat-like"/>
    <property type="match status" value="1"/>
</dbReference>
<dbReference type="InterPro" id="IPR045093">
    <property type="entry name" value="Cullin"/>
</dbReference>
<accession>A0AAV5QLE2</accession>
<dbReference type="InterPro" id="IPR016157">
    <property type="entry name" value="Cullin_CS"/>
</dbReference>
<dbReference type="Pfam" id="PF10557">
    <property type="entry name" value="Cullin_Nedd8"/>
    <property type="match status" value="1"/>
</dbReference>